<protein>
    <submittedName>
        <fullName evidence="3">Ribonuclease H-like domain-containing protein</fullName>
    </submittedName>
</protein>
<dbReference type="InterPro" id="IPR025724">
    <property type="entry name" value="GAG-pre-integrase_dom"/>
</dbReference>
<dbReference type="EMBL" id="BKCJ010290779">
    <property type="protein sequence ID" value="GEZ53508.1"/>
    <property type="molecule type" value="Genomic_DNA"/>
</dbReference>
<proteinExistence type="predicted"/>
<dbReference type="AlphaFoldDB" id="A0A699IE91"/>
<evidence type="ECO:0000259" key="2">
    <source>
        <dbReference type="Pfam" id="PF13976"/>
    </source>
</evidence>
<evidence type="ECO:0000313" key="3">
    <source>
        <dbReference type="EMBL" id="GEZ53508.1"/>
    </source>
</evidence>
<organism evidence="3">
    <name type="scientific">Tanacetum cinerariifolium</name>
    <name type="common">Dalmatian daisy</name>
    <name type="synonym">Chrysanthemum cinerariifolium</name>
    <dbReference type="NCBI Taxonomy" id="118510"/>
    <lineage>
        <taxon>Eukaryota</taxon>
        <taxon>Viridiplantae</taxon>
        <taxon>Streptophyta</taxon>
        <taxon>Embryophyta</taxon>
        <taxon>Tracheophyta</taxon>
        <taxon>Spermatophyta</taxon>
        <taxon>Magnoliopsida</taxon>
        <taxon>eudicotyledons</taxon>
        <taxon>Gunneridae</taxon>
        <taxon>Pentapetalae</taxon>
        <taxon>asterids</taxon>
        <taxon>campanulids</taxon>
        <taxon>Asterales</taxon>
        <taxon>Asteraceae</taxon>
        <taxon>Asteroideae</taxon>
        <taxon>Anthemideae</taxon>
        <taxon>Anthemidinae</taxon>
        <taxon>Tanacetum</taxon>
    </lineage>
</organism>
<dbReference type="Pfam" id="PF13976">
    <property type="entry name" value="gag_pre-integrs"/>
    <property type="match status" value="1"/>
</dbReference>
<accession>A0A699IE91</accession>
<feature type="compositionally biased region" description="Basic and acidic residues" evidence="1">
    <location>
        <begin position="241"/>
        <end position="255"/>
    </location>
</feature>
<feature type="domain" description="GAG-pre-integrase" evidence="2">
    <location>
        <begin position="101"/>
        <end position="148"/>
    </location>
</feature>
<reference evidence="3" key="1">
    <citation type="journal article" date="2019" name="Sci. Rep.">
        <title>Draft genome of Tanacetum cinerariifolium, the natural source of mosquito coil.</title>
        <authorList>
            <person name="Yamashiro T."/>
            <person name="Shiraishi A."/>
            <person name="Satake H."/>
            <person name="Nakayama K."/>
        </authorList>
    </citation>
    <scope>NUCLEOTIDE SEQUENCE</scope>
</reference>
<comment type="caution">
    <text evidence="3">The sequence shown here is derived from an EMBL/GenBank/DDBJ whole genome shotgun (WGS) entry which is preliminary data.</text>
</comment>
<sequence length="621" mass="69910">MTGNISYLSNFEKINRRYVAFGGNPKGGKITCKGKIKTGKLDFYDVYFVKELKFNLFSISHMCDKKNSVLFTDTKCIVLSSDFKLPDENHVLLRVPRENNMYNVDLKNIVPSGDLTCPFAKATLDESNLWHRRLGYINFKTMNKLVKGSGPTWLFDIDILTKSMNYQPVILGNQPNPSVGIQEHFDVDKAGEWNVQQYVLFPLWSSGSKYPQNTGANATFEVKEPESEVHVSPSSSAKTKKHDDKTTREAKGKSHIELSTGVRNLSEEFEDFSNNILNEVNAASTPVPAVGQNSTNSTNTFSAAGPSDTVVSLTLRKYSYVDHSQYPDDPNIPALEDITYSDDEEDVGAEADFSNLETNITVSPIPITRVDKDHPVTQIISYLSFAPQTRSMTRMVKEQEPKRVHQALKDPSWIEAMQEELLQFKMQKVWVLVDLLKGVEDSDYPNKVYKVVKALYGLHQAPTAWCLKGKPHLGLWYPKDLAFNLVAYSDSDYAGASLNRKSTTCGYQFLGYRLISWHILIVTMLEQALIVTMLEQALICSCSKLLCSSAINSKSVAKLWTNDIVRLQALIDRRNVIITEDMVRQALRLDDAESIDCLPNEEIFAELARIVLQCMSAKRTA</sequence>
<evidence type="ECO:0000256" key="1">
    <source>
        <dbReference type="SAM" id="MobiDB-lite"/>
    </source>
</evidence>
<feature type="region of interest" description="Disordered" evidence="1">
    <location>
        <begin position="222"/>
        <end position="255"/>
    </location>
</feature>
<gene>
    <name evidence="3" type="ORF">Tci_525481</name>
</gene>
<name>A0A699IE91_TANCI</name>